<dbReference type="EMBL" id="LAZR01000304">
    <property type="protein sequence ID" value="KKN75762.1"/>
    <property type="molecule type" value="Genomic_DNA"/>
</dbReference>
<evidence type="ECO:0000313" key="1">
    <source>
        <dbReference type="EMBL" id="KKN75762.1"/>
    </source>
</evidence>
<proteinExistence type="predicted"/>
<sequence>MNQLNCTNRNCTSPRVHSKILPTHLLLSHLAIIELLPDSRRIIRDKSSLPHLELLRIRFWAASKVRDAAL</sequence>
<dbReference type="AlphaFoldDB" id="A0A0F9TLG5"/>
<organism evidence="1">
    <name type="scientific">marine sediment metagenome</name>
    <dbReference type="NCBI Taxonomy" id="412755"/>
    <lineage>
        <taxon>unclassified sequences</taxon>
        <taxon>metagenomes</taxon>
        <taxon>ecological metagenomes</taxon>
    </lineage>
</organism>
<reference evidence="1" key="1">
    <citation type="journal article" date="2015" name="Nature">
        <title>Complex archaea that bridge the gap between prokaryotes and eukaryotes.</title>
        <authorList>
            <person name="Spang A."/>
            <person name="Saw J.H."/>
            <person name="Jorgensen S.L."/>
            <person name="Zaremba-Niedzwiedzka K."/>
            <person name="Martijn J."/>
            <person name="Lind A.E."/>
            <person name="van Eijk R."/>
            <person name="Schleper C."/>
            <person name="Guy L."/>
            <person name="Ettema T.J."/>
        </authorList>
    </citation>
    <scope>NUCLEOTIDE SEQUENCE</scope>
</reference>
<protein>
    <submittedName>
        <fullName evidence="1">Uncharacterized protein</fullName>
    </submittedName>
</protein>
<comment type="caution">
    <text evidence="1">The sequence shown here is derived from an EMBL/GenBank/DDBJ whole genome shotgun (WGS) entry which is preliminary data.</text>
</comment>
<name>A0A0F9TLG5_9ZZZZ</name>
<gene>
    <name evidence="1" type="ORF">LCGC14_0377600</name>
</gene>
<accession>A0A0F9TLG5</accession>